<accession>A0A9P5ACI3</accession>
<dbReference type="InterPro" id="IPR036653">
    <property type="entry name" value="CinA-like_C"/>
</dbReference>
<feature type="domain" description="CinA C-terminal" evidence="1">
    <location>
        <begin position="17"/>
        <end position="171"/>
    </location>
</feature>
<sequence length="182" mass="18966">MATSKFTTRRPEAIKDTASDVIRLLKKRKETIGVAESLTGGSVMAALTAVEGASSVCRGGIVSYNNGMKVNLLGVSQFLITKHGAVSEQVAQQMAAGVRSITTLETPTTWGLSTTGVAGPGPEAGKAPGTVVIGISCAGQDKAFGPFYFAGDRDAVRQATVTKALEQLRELIRDQGHNGEQT</sequence>
<dbReference type="EMBL" id="PVQB02000518">
    <property type="protein sequence ID" value="KAF4336108.1"/>
    <property type="molecule type" value="Genomic_DNA"/>
</dbReference>
<name>A0A9P5ACI3_9HYPO</name>
<dbReference type="AlphaFoldDB" id="A0A9P5ACI3"/>
<evidence type="ECO:0000259" key="1">
    <source>
        <dbReference type="Pfam" id="PF02464"/>
    </source>
</evidence>
<protein>
    <submittedName>
        <fullName evidence="2">Competence damage-inducible</fullName>
    </submittedName>
</protein>
<proteinExistence type="predicted"/>
<reference evidence="2" key="1">
    <citation type="journal article" date="2017" name="Mycologia">
        <title>Fusarium algeriense, sp. nov., a novel toxigenic crown rot pathogen of durum wheat from Algeria is nested in the Fusarium burgessii species complex.</title>
        <authorList>
            <person name="Laraba I."/>
            <person name="Keddad A."/>
            <person name="Boureghda H."/>
            <person name="Abdallah N."/>
            <person name="Vaughan M.M."/>
            <person name="Proctor R.H."/>
            <person name="Busman M."/>
            <person name="O'Donnell K."/>
        </authorList>
    </citation>
    <scope>NUCLEOTIDE SEQUENCE</scope>
    <source>
        <strain evidence="2">NRRL 25174</strain>
    </source>
</reference>
<dbReference type="Gene3D" id="3.90.950.20">
    <property type="entry name" value="CinA-like"/>
    <property type="match status" value="1"/>
</dbReference>
<evidence type="ECO:0000313" key="3">
    <source>
        <dbReference type="Proteomes" id="UP000730481"/>
    </source>
</evidence>
<dbReference type="InterPro" id="IPR008136">
    <property type="entry name" value="CinA_C"/>
</dbReference>
<organism evidence="2 3">
    <name type="scientific">Fusarium beomiforme</name>
    <dbReference type="NCBI Taxonomy" id="44412"/>
    <lineage>
        <taxon>Eukaryota</taxon>
        <taxon>Fungi</taxon>
        <taxon>Dikarya</taxon>
        <taxon>Ascomycota</taxon>
        <taxon>Pezizomycotina</taxon>
        <taxon>Sordariomycetes</taxon>
        <taxon>Hypocreomycetidae</taxon>
        <taxon>Hypocreales</taxon>
        <taxon>Nectriaceae</taxon>
        <taxon>Fusarium</taxon>
        <taxon>Fusarium burgessii species complex</taxon>
    </lineage>
</organism>
<dbReference type="OrthoDB" id="2350783at2759"/>
<dbReference type="Proteomes" id="UP000730481">
    <property type="component" value="Unassembled WGS sequence"/>
</dbReference>
<evidence type="ECO:0000313" key="2">
    <source>
        <dbReference type="EMBL" id="KAF4336108.1"/>
    </source>
</evidence>
<reference evidence="2" key="2">
    <citation type="submission" date="2020-02" db="EMBL/GenBank/DDBJ databases">
        <title>Identification and distribution of gene clusters putatively required for synthesis of sphingolipid metabolism inhibitors in phylogenetically diverse species of the filamentous fungus Fusarium.</title>
        <authorList>
            <person name="Kim H.-S."/>
            <person name="Busman M."/>
            <person name="Brown D.W."/>
            <person name="Divon H."/>
            <person name="Uhlig S."/>
            <person name="Proctor R.H."/>
        </authorList>
    </citation>
    <scope>NUCLEOTIDE SEQUENCE</scope>
    <source>
        <strain evidence="2">NRRL 25174</strain>
    </source>
</reference>
<dbReference type="NCBIfam" id="TIGR00199">
    <property type="entry name" value="PncC_domain"/>
    <property type="match status" value="1"/>
</dbReference>
<dbReference type="Pfam" id="PF02464">
    <property type="entry name" value="CinA"/>
    <property type="match status" value="1"/>
</dbReference>
<gene>
    <name evidence="2" type="ORF">FBEOM_10044</name>
</gene>
<dbReference type="SUPFAM" id="SSF142433">
    <property type="entry name" value="CinA-like"/>
    <property type="match status" value="1"/>
</dbReference>
<comment type="caution">
    <text evidence="2">The sequence shown here is derived from an EMBL/GenBank/DDBJ whole genome shotgun (WGS) entry which is preliminary data.</text>
</comment>
<keyword evidence="3" id="KW-1185">Reference proteome</keyword>